<reference evidence="1 2" key="1">
    <citation type="submission" date="2018-12" db="EMBL/GenBank/DDBJ databases">
        <title>Hymenobacter gummosus sp. nov., isolated from a spring.</title>
        <authorList>
            <person name="Nie L."/>
        </authorList>
    </citation>
    <scope>NUCLEOTIDE SEQUENCE [LARGE SCALE GENOMIC DNA]</scope>
    <source>
        <strain evidence="1 2">KCTC 52166</strain>
    </source>
</reference>
<dbReference type="SUPFAM" id="SSF49464">
    <property type="entry name" value="Carboxypeptidase regulatory domain-like"/>
    <property type="match status" value="1"/>
</dbReference>
<organism evidence="1 2">
    <name type="scientific">Hymenobacter gummosus</name>
    <dbReference type="NCBI Taxonomy" id="1776032"/>
    <lineage>
        <taxon>Bacteria</taxon>
        <taxon>Pseudomonadati</taxon>
        <taxon>Bacteroidota</taxon>
        <taxon>Cytophagia</taxon>
        <taxon>Cytophagales</taxon>
        <taxon>Hymenobacteraceae</taxon>
        <taxon>Hymenobacter</taxon>
    </lineage>
</organism>
<name>A0A3S0K3B7_9BACT</name>
<evidence type="ECO:0000313" key="2">
    <source>
        <dbReference type="Proteomes" id="UP000282184"/>
    </source>
</evidence>
<sequence>MPRAHLAITVSQPCAENWAQMTPTVQGHHCAACAKTVVDFTQKTDAELLAWFAQPASRGTCGRFRPEQLDRPLLPPPALAPRWRSWLAAIAALWAWRTPLVLAQSPPPTVQSPPTVRMGIPSGVAGPPVQLPPLLVGQVVGGPGQKPVAGATVRLTAANVAVLTDKHGWFELRPPAPLDAQGRAWELAASHPQVRQVVVLLAAPQRPGPSGSGRPPRMGAPTLSGTHYQLTARHWSGVARRLWLRAGSWFRH</sequence>
<gene>
    <name evidence="1" type="ORF">EJV47_19195</name>
</gene>
<comment type="caution">
    <text evidence="1">The sequence shown here is derived from an EMBL/GenBank/DDBJ whole genome shotgun (WGS) entry which is preliminary data.</text>
</comment>
<proteinExistence type="predicted"/>
<evidence type="ECO:0000313" key="1">
    <source>
        <dbReference type="EMBL" id="RTQ47544.1"/>
    </source>
</evidence>
<keyword evidence="2" id="KW-1185">Reference proteome</keyword>
<dbReference type="RefSeq" id="WP_126694795.1">
    <property type="nucleotide sequence ID" value="NZ_RXOF01000012.1"/>
</dbReference>
<dbReference type="EMBL" id="RXOF01000012">
    <property type="protein sequence ID" value="RTQ47544.1"/>
    <property type="molecule type" value="Genomic_DNA"/>
</dbReference>
<accession>A0A3S0K3B7</accession>
<dbReference type="OrthoDB" id="7432683at2"/>
<dbReference type="Proteomes" id="UP000282184">
    <property type="component" value="Unassembled WGS sequence"/>
</dbReference>
<dbReference type="AlphaFoldDB" id="A0A3S0K3B7"/>
<protein>
    <submittedName>
        <fullName evidence="1">Uncharacterized protein</fullName>
    </submittedName>
</protein>
<dbReference type="InterPro" id="IPR008969">
    <property type="entry name" value="CarboxyPept-like_regulatory"/>
</dbReference>